<feature type="domain" description="Methyltransferase small N-terminal" evidence="8">
    <location>
        <begin position="7"/>
        <end position="162"/>
    </location>
</feature>
<dbReference type="GO" id="GO:0052914">
    <property type="term" value="F:16S rRNA (guanine(1207)-N(2))-methyltransferase activity"/>
    <property type="evidence" value="ECO:0007669"/>
    <property type="project" value="UniProtKB-EC"/>
</dbReference>
<dbReference type="InterPro" id="IPR046977">
    <property type="entry name" value="RsmC/RlmG"/>
</dbReference>
<keyword evidence="4 6" id="KW-0808">Transferase</keyword>
<proteinExistence type="inferred from homology"/>
<evidence type="ECO:0000313" key="9">
    <source>
        <dbReference type="EMBL" id="CED70552.1"/>
    </source>
</evidence>
<dbReference type="GO" id="GO:0003676">
    <property type="term" value="F:nucleic acid binding"/>
    <property type="evidence" value="ECO:0007669"/>
    <property type="project" value="InterPro"/>
</dbReference>
<dbReference type="InterPro" id="IPR007848">
    <property type="entry name" value="Small_mtfrase_dom"/>
</dbReference>
<evidence type="ECO:0000256" key="1">
    <source>
        <dbReference type="ARBA" id="ARBA00022490"/>
    </source>
</evidence>
<dbReference type="KEGG" id="awd:AWOD_I_0458"/>
<sequence>MSYSAPSQITQRQLASFEGKHVLIAGELTDDFPLELVKHCASTSIFTTNYGYYKQFENNDSIDCYFGSELTEDTNADMILLYWPKAKAEAEYLLTMLLAKLGKDTEIAVVGENRSGVKSIEKMFADFGPITKFDSARRCSFYWGQCTESVPSFNQQDWFKEYQVQFEEHTIEVRSLPGVFSHGEFDKGSELLLQTLPSLRGHVLDFGCGAGVLGSVMKTLNPKIHLDMVDISALAIASSIETLKANGLEGNVFASDVYSDTKENYQFIVSNPPFHAGLKTHYSSTEELLAKAPQNLTHRGQLILVANSFLQYPPIIEKAFGECATLAKNNKFKIYSAQK</sequence>
<keyword evidence="3 6" id="KW-0489">Methyltransferase</keyword>
<dbReference type="InterPro" id="IPR013675">
    <property type="entry name" value="Mtase_sm_N"/>
</dbReference>
<dbReference type="GO" id="GO:0005737">
    <property type="term" value="C:cytoplasm"/>
    <property type="evidence" value="ECO:0007669"/>
    <property type="project" value="UniProtKB-SubCell"/>
</dbReference>
<feature type="domain" description="Methyltransferase small" evidence="7">
    <location>
        <begin position="171"/>
        <end position="336"/>
    </location>
</feature>
<comment type="similarity">
    <text evidence="6">Belongs to the methyltransferase superfamily. RsmC family.</text>
</comment>
<comment type="function">
    <text evidence="6">Specifically methylates the guanine in position 1207 of 16S rRNA in the 30S particle.</text>
</comment>
<evidence type="ECO:0000256" key="3">
    <source>
        <dbReference type="ARBA" id="ARBA00022603"/>
    </source>
</evidence>
<dbReference type="Proteomes" id="UP000032427">
    <property type="component" value="Chromosome 1"/>
</dbReference>
<dbReference type="PROSITE" id="PS00092">
    <property type="entry name" value="N6_MTASE"/>
    <property type="match status" value="1"/>
</dbReference>
<evidence type="ECO:0000256" key="5">
    <source>
        <dbReference type="ARBA" id="ARBA00022691"/>
    </source>
</evidence>
<dbReference type="Pfam" id="PF05175">
    <property type="entry name" value="MTS"/>
    <property type="match status" value="1"/>
</dbReference>
<dbReference type="Pfam" id="PF08468">
    <property type="entry name" value="MTS_N"/>
    <property type="match status" value="1"/>
</dbReference>
<evidence type="ECO:0000256" key="2">
    <source>
        <dbReference type="ARBA" id="ARBA00022552"/>
    </source>
</evidence>
<keyword evidence="10" id="KW-1185">Reference proteome</keyword>
<protein>
    <recommendedName>
        <fullName evidence="6">Ribosomal RNA small subunit methyltransferase C</fullName>
        <ecNumber evidence="6">2.1.1.172</ecNumber>
    </recommendedName>
    <alternativeName>
        <fullName evidence="6">16S rRNA m2G1207 methyltransferase</fullName>
    </alternativeName>
    <alternativeName>
        <fullName evidence="6">rRNA (guanine-N(2)-)-methyltransferase RsmC</fullName>
    </alternativeName>
</protein>
<comment type="subcellular location">
    <subcellularLocation>
        <location evidence="6">Cytoplasm</location>
    </subcellularLocation>
</comment>
<evidence type="ECO:0000313" key="10">
    <source>
        <dbReference type="Proteomes" id="UP000032427"/>
    </source>
</evidence>
<dbReference type="HOGENOM" id="CLU_049581_0_1_6"/>
<dbReference type="PANTHER" id="PTHR47816">
    <property type="entry name" value="RIBOSOMAL RNA SMALL SUBUNIT METHYLTRANSFERASE C"/>
    <property type="match status" value="1"/>
</dbReference>
<dbReference type="Gene3D" id="3.40.50.150">
    <property type="entry name" value="Vaccinia Virus protein VP39"/>
    <property type="match status" value="2"/>
</dbReference>
<dbReference type="AlphaFoldDB" id="A0A090IJZ8"/>
<dbReference type="OrthoDB" id="9816072at2"/>
<evidence type="ECO:0000259" key="8">
    <source>
        <dbReference type="Pfam" id="PF08468"/>
    </source>
</evidence>
<dbReference type="PANTHER" id="PTHR47816:SF4">
    <property type="entry name" value="RIBOSOMAL RNA SMALL SUBUNIT METHYLTRANSFERASE C"/>
    <property type="match status" value="1"/>
</dbReference>
<evidence type="ECO:0000256" key="6">
    <source>
        <dbReference type="HAMAP-Rule" id="MF_01862"/>
    </source>
</evidence>
<dbReference type="InterPro" id="IPR023543">
    <property type="entry name" value="rRNA_ssu_MeTfrase_C"/>
</dbReference>
<dbReference type="HAMAP" id="MF_01862">
    <property type="entry name" value="16SrRNA_methyltr_C"/>
    <property type="match status" value="1"/>
</dbReference>
<dbReference type="EC" id="2.1.1.172" evidence="6"/>
<dbReference type="STRING" id="80852.AWOD_I_0458"/>
<gene>
    <name evidence="6 9" type="primary">rsmC</name>
    <name evidence="9" type="ORF">AWOD_I_0458</name>
</gene>
<dbReference type="CDD" id="cd02440">
    <property type="entry name" value="AdoMet_MTases"/>
    <property type="match status" value="1"/>
</dbReference>
<dbReference type="PATRIC" id="fig|80852.17.peg.465"/>
<organism evidence="9 10">
    <name type="scientific">Aliivibrio wodanis</name>
    <dbReference type="NCBI Taxonomy" id="80852"/>
    <lineage>
        <taxon>Bacteria</taxon>
        <taxon>Pseudomonadati</taxon>
        <taxon>Pseudomonadota</taxon>
        <taxon>Gammaproteobacteria</taxon>
        <taxon>Vibrionales</taxon>
        <taxon>Vibrionaceae</taxon>
        <taxon>Aliivibrio</taxon>
    </lineage>
</organism>
<evidence type="ECO:0000256" key="4">
    <source>
        <dbReference type="ARBA" id="ARBA00022679"/>
    </source>
</evidence>
<comment type="catalytic activity">
    <reaction evidence="6">
        <text>guanosine(1207) in 16S rRNA + S-adenosyl-L-methionine = N(2)-methylguanosine(1207) in 16S rRNA + S-adenosyl-L-homocysteine + H(+)</text>
        <dbReference type="Rhea" id="RHEA:42736"/>
        <dbReference type="Rhea" id="RHEA-COMP:10213"/>
        <dbReference type="Rhea" id="RHEA-COMP:10214"/>
        <dbReference type="ChEBI" id="CHEBI:15378"/>
        <dbReference type="ChEBI" id="CHEBI:57856"/>
        <dbReference type="ChEBI" id="CHEBI:59789"/>
        <dbReference type="ChEBI" id="CHEBI:74269"/>
        <dbReference type="ChEBI" id="CHEBI:74481"/>
        <dbReference type="EC" id="2.1.1.172"/>
    </reaction>
</comment>
<evidence type="ECO:0000259" key="7">
    <source>
        <dbReference type="Pfam" id="PF05175"/>
    </source>
</evidence>
<name>A0A090IJZ8_9GAMM</name>
<keyword evidence="2 6" id="KW-0698">rRNA processing</keyword>
<keyword evidence="5 6" id="KW-0949">S-adenosyl-L-methionine</keyword>
<accession>A0A090IJZ8</accession>
<dbReference type="InterPro" id="IPR002052">
    <property type="entry name" value="DNA_methylase_N6_adenine_CS"/>
</dbReference>
<reference evidence="10" key="1">
    <citation type="submission" date="2014-09" db="EMBL/GenBank/DDBJ databases">
        <authorList>
            <person name="Hjerde E."/>
        </authorList>
    </citation>
    <scope>NUCLEOTIDE SEQUENCE [LARGE SCALE GENOMIC DNA]</scope>
    <source>
        <strain evidence="10">06/09/139</strain>
    </source>
</reference>
<dbReference type="EMBL" id="LN554846">
    <property type="protein sequence ID" value="CED70552.1"/>
    <property type="molecule type" value="Genomic_DNA"/>
</dbReference>
<dbReference type="SUPFAM" id="SSF53335">
    <property type="entry name" value="S-adenosyl-L-methionine-dependent methyltransferases"/>
    <property type="match status" value="1"/>
</dbReference>
<dbReference type="NCBIfam" id="NF007023">
    <property type="entry name" value="PRK09489.1"/>
    <property type="match status" value="1"/>
</dbReference>
<comment type="subunit">
    <text evidence="6">Monomer.</text>
</comment>
<keyword evidence="1 6" id="KW-0963">Cytoplasm</keyword>
<dbReference type="GeneID" id="28539998"/>
<dbReference type="InterPro" id="IPR029063">
    <property type="entry name" value="SAM-dependent_MTases_sf"/>
</dbReference>